<dbReference type="InterPro" id="IPR048254">
    <property type="entry name" value="CDP_ALCOHOL_P_TRANSF_CS"/>
</dbReference>
<organism evidence="19">
    <name type="scientific">Attheya septentrionalis</name>
    <dbReference type="NCBI Taxonomy" id="420275"/>
    <lineage>
        <taxon>Eukaryota</taxon>
        <taxon>Sar</taxon>
        <taxon>Stramenopiles</taxon>
        <taxon>Ochrophyta</taxon>
        <taxon>Bacillariophyta</taxon>
        <taxon>Coscinodiscophyceae</taxon>
        <taxon>Chaetocerotophycidae</taxon>
        <taxon>Chaetocerotales</taxon>
        <taxon>Attheyaceae</taxon>
        <taxon>Attheya</taxon>
    </lineage>
</organism>
<dbReference type="InterPro" id="IPR014387">
    <property type="entry name" value="CDP_diag_ino_3_P_euk"/>
</dbReference>
<evidence type="ECO:0000256" key="8">
    <source>
        <dbReference type="ARBA" id="ARBA00022692"/>
    </source>
</evidence>
<keyword evidence="14 16" id="KW-0594">Phospholipid biosynthesis</keyword>
<keyword evidence="8 18" id="KW-0812">Transmembrane</keyword>
<name>A0A7S2UB52_9STRA</name>
<comment type="cofactor">
    <cofactor evidence="1">
        <name>Mn(2+)</name>
        <dbReference type="ChEBI" id="CHEBI:29035"/>
    </cofactor>
</comment>
<proteinExistence type="inferred from homology"/>
<evidence type="ECO:0000256" key="7">
    <source>
        <dbReference type="ARBA" id="ARBA00022679"/>
    </source>
</evidence>
<dbReference type="Gene3D" id="1.20.120.1760">
    <property type="match status" value="1"/>
</dbReference>
<evidence type="ECO:0000256" key="14">
    <source>
        <dbReference type="ARBA" id="ARBA00023209"/>
    </source>
</evidence>
<reference evidence="19" key="1">
    <citation type="submission" date="2021-01" db="EMBL/GenBank/DDBJ databases">
        <authorList>
            <person name="Corre E."/>
            <person name="Pelletier E."/>
            <person name="Niang G."/>
            <person name="Scheremetjew M."/>
            <person name="Finn R."/>
            <person name="Kale V."/>
            <person name="Holt S."/>
            <person name="Cochrane G."/>
            <person name="Meng A."/>
            <person name="Brown T."/>
            <person name="Cohen L."/>
        </authorList>
    </citation>
    <scope>NUCLEOTIDE SEQUENCE</scope>
    <source>
        <strain evidence="19">CCMP2084</strain>
    </source>
</reference>
<evidence type="ECO:0000256" key="17">
    <source>
        <dbReference type="RuleBase" id="RU003750"/>
    </source>
</evidence>
<dbReference type="PANTHER" id="PTHR15362">
    <property type="entry name" value="PHOSPHATIDYLINOSITOL SYNTHASE"/>
    <property type="match status" value="1"/>
</dbReference>
<protein>
    <recommendedName>
        <fullName evidence="5 16">CDP-diacylglycerol--inositol 3-phosphatidyltransferase</fullName>
        <ecNumber evidence="5 16">2.7.8.11</ecNumber>
    </recommendedName>
</protein>
<comment type="similarity">
    <text evidence="4 16 17">Belongs to the CDP-alcohol phosphatidyltransferase class-I family.</text>
</comment>
<dbReference type="PROSITE" id="PS00379">
    <property type="entry name" value="CDP_ALCOHOL_P_TRANSF"/>
    <property type="match status" value="1"/>
</dbReference>
<evidence type="ECO:0000313" key="19">
    <source>
        <dbReference type="EMBL" id="CAD9814230.1"/>
    </source>
</evidence>
<dbReference type="PIRSF" id="PIRSF000848">
    <property type="entry name" value="CDP_diag_ino_3_P"/>
    <property type="match status" value="1"/>
</dbReference>
<dbReference type="GO" id="GO:0005794">
    <property type="term" value="C:Golgi apparatus"/>
    <property type="evidence" value="ECO:0007669"/>
    <property type="project" value="TreeGrafter"/>
</dbReference>
<feature type="transmembrane region" description="Helical" evidence="18">
    <location>
        <begin position="156"/>
        <end position="178"/>
    </location>
</feature>
<evidence type="ECO:0000256" key="3">
    <source>
        <dbReference type="ARBA" id="ARBA00004141"/>
    </source>
</evidence>
<evidence type="ECO:0000256" key="6">
    <source>
        <dbReference type="ARBA" id="ARBA00022516"/>
    </source>
</evidence>
<dbReference type="EC" id="2.7.8.11" evidence="5 16"/>
<dbReference type="GO" id="GO:0016020">
    <property type="term" value="C:membrane"/>
    <property type="evidence" value="ECO:0007669"/>
    <property type="project" value="UniProtKB-SubCell"/>
</dbReference>
<keyword evidence="6 16" id="KW-0444">Lipid biosynthesis</keyword>
<dbReference type="Pfam" id="PF01066">
    <property type="entry name" value="CDP-OH_P_transf"/>
    <property type="match status" value="1"/>
</dbReference>
<feature type="transmembrane region" description="Helical" evidence="18">
    <location>
        <begin position="44"/>
        <end position="60"/>
    </location>
</feature>
<evidence type="ECO:0000256" key="18">
    <source>
        <dbReference type="SAM" id="Phobius"/>
    </source>
</evidence>
<evidence type="ECO:0000256" key="10">
    <source>
        <dbReference type="ARBA" id="ARBA00022842"/>
    </source>
</evidence>
<keyword evidence="9" id="KW-0479">Metal-binding</keyword>
<comment type="cofactor">
    <cofactor evidence="2">
        <name>Mg(2+)</name>
        <dbReference type="ChEBI" id="CHEBI:18420"/>
    </cofactor>
</comment>
<comment type="catalytic activity">
    <reaction evidence="16">
        <text>a CDP-1,2-diacyl-sn-glycerol + myo-inositol = a 1,2-diacyl-sn-glycero-3-phospho-(1D-myo-inositol) + CMP + H(+)</text>
        <dbReference type="Rhea" id="RHEA:11580"/>
        <dbReference type="ChEBI" id="CHEBI:15378"/>
        <dbReference type="ChEBI" id="CHEBI:17268"/>
        <dbReference type="ChEBI" id="CHEBI:57880"/>
        <dbReference type="ChEBI" id="CHEBI:58332"/>
        <dbReference type="ChEBI" id="CHEBI:60377"/>
        <dbReference type="EC" id="2.7.8.11"/>
    </reaction>
</comment>
<comment type="subcellular location">
    <subcellularLocation>
        <location evidence="3">Membrane</location>
        <topology evidence="3">Multi-pass membrane protein</topology>
    </subcellularLocation>
</comment>
<evidence type="ECO:0000256" key="5">
    <source>
        <dbReference type="ARBA" id="ARBA00013212"/>
    </source>
</evidence>
<evidence type="ECO:0000256" key="13">
    <source>
        <dbReference type="ARBA" id="ARBA00023136"/>
    </source>
</evidence>
<evidence type="ECO:0000256" key="15">
    <source>
        <dbReference type="ARBA" id="ARBA00023264"/>
    </source>
</evidence>
<keyword evidence="12 16" id="KW-0443">Lipid metabolism</keyword>
<keyword evidence="13 16" id="KW-0472">Membrane</keyword>
<evidence type="ECO:0000256" key="16">
    <source>
        <dbReference type="PIRNR" id="PIRNR000848"/>
    </source>
</evidence>
<dbReference type="AlphaFoldDB" id="A0A7S2UB52"/>
<dbReference type="GO" id="GO:0003881">
    <property type="term" value="F:CDP-diacylglycerol-inositol 3-phosphatidyltransferase activity"/>
    <property type="evidence" value="ECO:0007669"/>
    <property type="project" value="UniProtKB-UniRule"/>
</dbReference>
<keyword evidence="11 18" id="KW-1133">Transmembrane helix</keyword>
<dbReference type="InterPro" id="IPR000462">
    <property type="entry name" value="CDP-OH_P_trans"/>
</dbReference>
<keyword evidence="10" id="KW-0460">Magnesium</keyword>
<evidence type="ECO:0000256" key="4">
    <source>
        <dbReference type="ARBA" id="ARBA00010441"/>
    </source>
</evidence>
<keyword evidence="7 16" id="KW-0808">Transferase</keyword>
<evidence type="ECO:0000256" key="2">
    <source>
        <dbReference type="ARBA" id="ARBA00001946"/>
    </source>
</evidence>
<evidence type="ECO:0000256" key="12">
    <source>
        <dbReference type="ARBA" id="ARBA00023098"/>
    </source>
</evidence>
<dbReference type="GO" id="GO:0046872">
    <property type="term" value="F:metal ion binding"/>
    <property type="evidence" value="ECO:0007669"/>
    <property type="project" value="UniProtKB-KW"/>
</dbReference>
<feature type="transmembrane region" description="Helical" evidence="18">
    <location>
        <begin position="14"/>
        <end position="38"/>
    </location>
</feature>
<dbReference type="EMBL" id="HBHQ01008973">
    <property type="protein sequence ID" value="CAD9814230.1"/>
    <property type="molecule type" value="Transcribed_RNA"/>
</dbReference>
<dbReference type="GO" id="GO:0006661">
    <property type="term" value="P:phosphatidylinositol biosynthetic process"/>
    <property type="evidence" value="ECO:0007669"/>
    <property type="project" value="TreeGrafter"/>
</dbReference>
<evidence type="ECO:0000256" key="1">
    <source>
        <dbReference type="ARBA" id="ARBA00001936"/>
    </source>
</evidence>
<sequence length="224" mass="25363">MAEATKVTTSARDVLLYIPNLIGYLRVLFTLGSFVMMIFFPEQWFVATILYVSSFVGDLFDGMAARSFNQCSSYGGLLDMVTDRCSTMGLLYILSGEYAGTKYASAYRMLFVGLILLDISSHWCQQFSTSVMNQAHHKSDNANAGRFFLVRWYYKYYYFFGYCCVGAEFTYVTLYMMAHHSHPWLSHALHILVPACATKQLVNIVQLTSACHAVASHDAELKNK</sequence>
<dbReference type="PANTHER" id="PTHR15362:SF4">
    <property type="entry name" value="CDP-DIACYLGLYCEROL--INOSITOL 3-PHOSPHATIDYLTRANSFERASE"/>
    <property type="match status" value="1"/>
</dbReference>
<evidence type="ECO:0000256" key="9">
    <source>
        <dbReference type="ARBA" id="ARBA00022723"/>
    </source>
</evidence>
<evidence type="ECO:0000256" key="11">
    <source>
        <dbReference type="ARBA" id="ARBA00022989"/>
    </source>
</evidence>
<gene>
    <name evidence="19" type="ORF">ASEP1449_LOCUS6055</name>
</gene>
<accession>A0A7S2UB52</accession>
<keyword evidence="15 16" id="KW-1208">Phospholipid metabolism</keyword>
<dbReference type="InterPro" id="IPR043130">
    <property type="entry name" value="CDP-OH_PTrfase_TM_dom"/>
</dbReference>